<evidence type="ECO:0000256" key="1">
    <source>
        <dbReference type="ARBA" id="ARBA00023125"/>
    </source>
</evidence>
<dbReference type="InterPro" id="IPR001647">
    <property type="entry name" value="HTH_TetR"/>
</dbReference>
<feature type="domain" description="HTH tetR-type" evidence="3">
    <location>
        <begin position="10"/>
        <end position="70"/>
    </location>
</feature>
<reference evidence="4" key="1">
    <citation type="submission" date="2024-06" db="EMBL/GenBank/DDBJ databases">
        <authorList>
            <person name="Fan A."/>
            <person name="Zhang F.Y."/>
            <person name="Zhang L."/>
        </authorList>
    </citation>
    <scope>NUCLEOTIDE SEQUENCE</scope>
    <source>
        <strain evidence="4">Y61</strain>
    </source>
</reference>
<dbReference type="Gene3D" id="1.10.10.60">
    <property type="entry name" value="Homeodomain-like"/>
    <property type="match status" value="1"/>
</dbReference>
<dbReference type="PANTHER" id="PTHR43479:SF11">
    <property type="entry name" value="ACREF_ENVCD OPERON REPRESSOR-RELATED"/>
    <property type="match status" value="1"/>
</dbReference>
<name>A0AAU8ICI4_9BACL</name>
<keyword evidence="1 2" id="KW-0238">DNA-binding</keyword>
<dbReference type="PROSITE" id="PS50977">
    <property type="entry name" value="HTH_TETR_2"/>
    <property type="match status" value="1"/>
</dbReference>
<dbReference type="InterPro" id="IPR009057">
    <property type="entry name" value="Homeodomain-like_sf"/>
</dbReference>
<dbReference type="InterPro" id="IPR036271">
    <property type="entry name" value="Tet_transcr_reg_TetR-rel_C_sf"/>
</dbReference>
<dbReference type="Gene3D" id="1.10.357.10">
    <property type="entry name" value="Tetracycline Repressor, domain 2"/>
    <property type="match status" value="1"/>
</dbReference>
<evidence type="ECO:0000259" key="3">
    <source>
        <dbReference type="PROSITE" id="PS50977"/>
    </source>
</evidence>
<dbReference type="Pfam" id="PF00440">
    <property type="entry name" value="TetR_N"/>
    <property type="match status" value="1"/>
</dbReference>
<dbReference type="RefSeq" id="WP_353947643.1">
    <property type="nucleotide sequence ID" value="NZ_CP159510.1"/>
</dbReference>
<dbReference type="SUPFAM" id="SSF48498">
    <property type="entry name" value="Tetracyclin repressor-like, C-terminal domain"/>
    <property type="match status" value="1"/>
</dbReference>
<proteinExistence type="predicted"/>
<dbReference type="EMBL" id="CP159510">
    <property type="protein sequence ID" value="XCJ15917.1"/>
    <property type="molecule type" value="Genomic_DNA"/>
</dbReference>
<gene>
    <name evidence="4" type="ORF">ABNN70_09335</name>
</gene>
<dbReference type="PRINTS" id="PR00455">
    <property type="entry name" value="HTHTETR"/>
</dbReference>
<dbReference type="Pfam" id="PF17922">
    <property type="entry name" value="TetR_C_17"/>
    <property type="match status" value="1"/>
</dbReference>
<evidence type="ECO:0000313" key="4">
    <source>
        <dbReference type="EMBL" id="XCJ15917.1"/>
    </source>
</evidence>
<dbReference type="InterPro" id="IPR050624">
    <property type="entry name" value="HTH-type_Tx_Regulator"/>
</dbReference>
<accession>A0AAU8ICI4</accession>
<dbReference type="GO" id="GO:0003677">
    <property type="term" value="F:DNA binding"/>
    <property type="evidence" value="ECO:0007669"/>
    <property type="project" value="UniProtKB-UniRule"/>
</dbReference>
<evidence type="ECO:0000256" key="2">
    <source>
        <dbReference type="PROSITE-ProRule" id="PRU00335"/>
    </source>
</evidence>
<feature type="DNA-binding region" description="H-T-H motif" evidence="2">
    <location>
        <begin position="33"/>
        <end position="52"/>
    </location>
</feature>
<sequence length="200" mass="23628">MPKVSEEHVARRKAQILQAAKTVFCRKGFEPTTMQDVVEESGMSRGGVYQYFPSTEAMMQALLDQNSVEFKEYIDSLIRRHEKMWDILQIYFKNLEEENTQPFSIVIYEYFVTGWRNRQRKEYLRRRYLTGKKIFRRIFEEGVKRGEFKPVQPIDAINRFVMNVNDGIVLEATLLNKHTVGVSEQIRSLKMYLEKALGLD</sequence>
<dbReference type="InterPro" id="IPR041612">
    <property type="entry name" value="YfiR_C"/>
</dbReference>
<protein>
    <submittedName>
        <fullName evidence="4">TetR family transcriptional regulator</fullName>
    </submittedName>
</protein>
<dbReference type="SUPFAM" id="SSF46689">
    <property type="entry name" value="Homeodomain-like"/>
    <property type="match status" value="1"/>
</dbReference>
<dbReference type="PANTHER" id="PTHR43479">
    <property type="entry name" value="ACREF/ENVCD OPERON REPRESSOR-RELATED"/>
    <property type="match status" value="1"/>
</dbReference>
<dbReference type="AlphaFoldDB" id="A0AAU8ICI4"/>
<organism evidence="4">
    <name type="scientific">Sporolactobacillus sp. Y61</name>
    <dbReference type="NCBI Taxonomy" id="3160863"/>
    <lineage>
        <taxon>Bacteria</taxon>
        <taxon>Bacillati</taxon>
        <taxon>Bacillota</taxon>
        <taxon>Bacilli</taxon>
        <taxon>Bacillales</taxon>
        <taxon>Sporolactobacillaceae</taxon>
        <taxon>Sporolactobacillus</taxon>
    </lineage>
</organism>